<sequence length="31" mass="3413">MGPNLVQDAKPMILLNVFGKPLTCEHANTEM</sequence>
<dbReference type="Proteomes" id="UP000008545">
    <property type="component" value="Chromosome II"/>
</dbReference>
<dbReference type="KEGG" id="bmt:BSUIS_B1279"/>
<gene>
    <name evidence="1" type="ordered locus">BSUIS_B1279</name>
</gene>
<dbReference type="HOGENOM" id="CLU_3397628_0_0_5"/>
<dbReference type="EMBL" id="CP000912">
    <property type="protein sequence ID" value="ABY40212.1"/>
    <property type="molecule type" value="Genomic_DNA"/>
</dbReference>
<reference evidence="1 2" key="1">
    <citation type="submission" date="2007-12" db="EMBL/GenBank/DDBJ databases">
        <title>Brucella suis ATCC 23445 whole genome shotgun sequencing project.</title>
        <authorList>
            <person name="Setubal J.C."/>
            <person name="Bowns C."/>
            <person name="Boyle S."/>
            <person name="Crasta O.R."/>
            <person name="Czar M.J."/>
            <person name="Dharmanolla C."/>
            <person name="Gillespie J.J."/>
            <person name="Kenyon R.W."/>
            <person name="Lu J."/>
            <person name="Mane S."/>
            <person name="Mohapatra S."/>
            <person name="Nagrani S."/>
            <person name="Purkayastha A."/>
            <person name="Rajasimha H.K."/>
            <person name="Shallom J.M."/>
            <person name="Shallom S."/>
            <person name="Shukla M."/>
            <person name="Snyder E.E."/>
            <person name="Sobral B.W."/>
            <person name="Wattam A.R."/>
            <person name="Will R."/>
            <person name="Williams K."/>
            <person name="Yoo H."/>
            <person name="Bruce D."/>
            <person name="Detter C."/>
            <person name="Munk C."/>
            <person name="Brettin T.S."/>
        </authorList>
    </citation>
    <scope>NUCLEOTIDE SEQUENCE [LARGE SCALE GENOMIC DNA]</scope>
    <source>
        <strain evidence="2">ATCC 23445 / NCTC 10510</strain>
    </source>
</reference>
<evidence type="ECO:0000313" key="2">
    <source>
        <dbReference type="Proteomes" id="UP000008545"/>
    </source>
</evidence>
<proteinExistence type="predicted"/>
<organism evidence="1 2">
    <name type="scientific">Brucella suis (strain ATCC 23445 / NCTC 10510)</name>
    <dbReference type="NCBI Taxonomy" id="470137"/>
    <lineage>
        <taxon>Bacteria</taxon>
        <taxon>Pseudomonadati</taxon>
        <taxon>Pseudomonadota</taxon>
        <taxon>Alphaproteobacteria</taxon>
        <taxon>Hyphomicrobiales</taxon>
        <taxon>Brucellaceae</taxon>
        <taxon>Brucella/Ochrobactrum group</taxon>
        <taxon>Brucella</taxon>
    </lineage>
</organism>
<dbReference type="AlphaFoldDB" id="A9WWS6"/>
<accession>A9WWS6</accession>
<name>A9WWS6_BRUSI</name>
<evidence type="ECO:0000313" key="1">
    <source>
        <dbReference type="EMBL" id="ABY40212.1"/>
    </source>
</evidence>
<protein>
    <submittedName>
        <fullName evidence="1">Uncharacterized protein</fullName>
    </submittedName>
</protein>